<dbReference type="OrthoDB" id="10028886at2759"/>
<evidence type="ECO:0000313" key="2">
    <source>
        <dbReference type="EMBL" id="TKA49605.1"/>
    </source>
</evidence>
<dbReference type="EMBL" id="NAJP01000001">
    <property type="protein sequence ID" value="TKA49605.1"/>
    <property type="molecule type" value="Genomic_DNA"/>
</dbReference>
<dbReference type="Gene3D" id="3.80.10.10">
    <property type="entry name" value="Ribonuclease Inhibitor"/>
    <property type="match status" value="2"/>
</dbReference>
<sequence>MDSTLAPPLPADLFHLLSAELAHRLDFATLFNCVTSSKYLGNAGSVSALYRISLGDQSPSRSIVMDNLSPAESDIALMRWSILWRTVILSALGKTMYPYCRHVRNLDLRDLSDLLDRLDETRSRKVAKHFFASHLSSFHHVLQTTGKYRATRLNSEKTLAEVGDIITQQAPLLEGIAEPSTSDVLSGTLPAWAPRLTHLHELELWDGKALEDETLRKLLHTHCPKLNKLRMYRSSASDPDRSVAAFISGMPQDALRSFENMDTSGLGPQTCLAINGHGRSLTSLKLALEEDEMLGLGLLQGCTQLETLHISTLHVTALRPSIDLKATQNDVYLEIVDWLRRCAQLTEIFFNDVVSAPDLLLPVLLNGDVKLRTLGIKAKEGSMYQAKNQHGFHSALSTQSSLKRLDICADPDIMTRDDNDTSIVLDSLCHLTELQTLQLFRISHYFSDEHIKLLAQHLPRLDALYIGGYGITDDVWSAVGTLKYLKSITFAGITAFTSDGILSFIEKLGEGNTGLVLSIEMADPDTMIPEEVQEILREALTSSVNGRFEYQPSRDPNKPIFILRESQSRQTLTMKRILVIAGSDSSGGAGLEADQKVVAAHGCYAMTATTALTAQNTQGVYGIHEVPSDFVQKQISACVEDIGVDVVKTGMLASASTVDIVADALREHSIKLTIVDPVMVATSGAQLLPEDAVKTLCERLLPNTFLVTPNIPEARLMLEKTGKQPVSVQDLDGLRQMARAVHELGPKYVLLKGGHLPLTADRKVAGSEDQKKLVANVLYGDDVDEVFELEYQQSRNTHGTGCTLASAIACHLANGIGIASAARSACRYVEAGIKTSVNLGKGSGPLNHFHSMQISPFSP</sequence>
<dbReference type="SUPFAM" id="SSF52047">
    <property type="entry name" value="RNI-like"/>
    <property type="match status" value="1"/>
</dbReference>
<dbReference type="FunFam" id="3.40.1190.20:FF:000034">
    <property type="entry name" value="Putative hydroxymethylpyrimidine/ phosphomethylpyrimidine kinase 2"/>
    <property type="match status" value="1"/>
</dbReference>
<dbReference type="GO" id="GO:0008902">
    <property type="term" value="F:hydroxymethylpyrimidine kinase activity"/>
    <property type="evidence" value="ECO:0007669"/>
    <property type="project" value="TreeGrafter"/>
</dbReference>
<feature type="domain" description="Pyridoxamine kinase/Phosphomethylpyrimidine kinase" evidence="1">
    <location>
        <begin position="584"/>
        <end position="847"/>
    </location>
</feature>
<dbReference type="InterPro" id="IPR013749">
    <property type="entry name" value="PM/HMP-P_kinase-1"/>
</dbReference>
<dbReference type="GO" id="GO:0008972">
    <property type="term" value="F:phosphomethylpyrimidine kinase activity"/>
    <property type="evidence" value="ECO:0007669"/>
    <property type="project" value="InterPro"/>
</dbReference>
<dbReference type="InterPro" id="IPR029056">
    <property type="entry name" value="Ribokinase-like"/>
</dbReference>
<dbReference type="Proteomes" id="UP000310066">
    <property type="component" value="Unassembled WGS sequence"/>
</dbReference>
<protein>
    <recommendedName>
        <fullName evidence="1">Pyridoxamine kinase/Phosphomethylpyrimidine kinase domain-containing protein</fullName>
    </recommendedName>
</protein>
<dbReference type="PANTHER" id="PTHR20858:SF17">
    <property type="entry name" value="HYDROXYMETHYLPYRIMIDINE_PHOSPHOMETHYLPYRIMIDINE KINASE THI20-RELATED"/>
    <property type="match status" value="1"/>
</dbReference>
<dbReference type="CDD" id="cd01169">
    <property type="entry name" value="HMPP_kinase"/>
    <property type="match status" value="1"/>
</dbReference>
<dbReference type="NCBIfam" id="TIGR00097">
    <property type="entry name" value="HMP-P_kinase"/>
    <property type="match status" value="1"/>
</dbReference>
<dbReference type="STRING" id="329885.A0A4U0VM71"/>
<dbReference type="Gene3D" id="3.40.1190.20">
    <property type="match status" value="1"/>
</dbReference>
<dbReference type="InterPro" id="IPR004399">
    <property type="entry name" value="HMP/HMP-P_kinase_dom"/>
</dbReference>
<name>A0A4U0VM71_9PEZI</name>
<dbReference type="InterPro" id="IPR032675">
    <property type="entry name" value="LRR_dom_sf"/>
</dbReference>
<dbReference type="AlphaFoldDB" id="A0A4U0VM71"/>
<proteinExistence type="predicted"/>
<accession>A0A4U0VM71</accession>
<gene>
    <name evidence="2" type="ORF">B0A54_00273</name>
</gene>
<organism evidence="2 3">
    <name type="scientific">Friedmanniomyces endolithicus</name>
    <dbReference type="NCBI Taxonomy" id="329885"/>
    <lineage>
        <taxon>Eukaryota</taxon>
        <taxon>Fungi</taxon>
        <taxon>Dikarya</taxon>
        <taxon>Ascomycota</taxon>
        <taxon>Pezizomycotina</taxon>
        <taxon>Dothideomycetes</taxon>
        <taxon>Dothideomycetidae</taxon>
        <taxon>Mycosphaerellales</taxon>
        <taxon>Teratosphaeriaceae</taxon>
        <taxon>Friedmanniomyces</taxon>
    </lineage>
</organism>
<dbReference type="Pfam" id="PF08543">
    <property type="entry name" value="Phos_pyr_kin"/>
    <property type="match status" value="1"/>
</dbReference>
<dbReference type="GO" id="GO:0005829">
    <property type="term" value="C:cytosol"/>
    <property type="evidence" value="ECO:0007669"/>
    <property type="project" value="TreeGrafter"/>
</dbReference>
<evidence type="ECO:0000259" key="1">
    <source>
        <dbReference type="Pfam" id="PF08543"/>
    </source>
</evidence>
<dbReference type="GO" id="GO:0009228">
    <property type="term" value="P:thiamine biosynthetic process"/>
    <property type="evidence" value="ECO:0007669"/>
    <property type="project" value="InterPro"/>
</dbReference>
<comment type="caution">
    <text evidence="2">The sequence shown here is derived from an EMBL/GenBank/DDBJ whole genome shotgun (WGS) entry which is preliminary data.</text>
</comment>
<dbReference type="PANTHER" id="PTHR20858">
    <property type="entry name" value="PHOSPHOMETHYLPYRIMIDINE KINASE"/>
    <property type="match status" value="1"/>
</dbReference>
<evidence type="ECO:0000313" key="3">
    <source>
        <dbReference type="Proteomes" id="UP000310066"/>
    </source>
</evidence>
<reference evidence="2 3" key="1">
    <citation type="submission" date="2017-03" db="EMBL/GenBank/DDBJ databases">
        <title>Genomes of endolithic fungi from Antarctica.</title>
        <authorList>
            <person name="Coleine C."/>
            <person name="Masonjones S."/>
            <person name="Stajich J.E."/>
        </authorList>
    </citation>
    <scope>NUCLEOTIDE SEQUENCE [LARGE SCALE GENOMIC DNA]</scope>
    <source>
        <strain evidence="2 3">CCFEE 5311</strain>
    </source>
</reference>
<dbReference type="SUPFAM" id="SSF53613">
    <property type="entry name" value="Ribokinase-like"/>
    <property type="match status" value="1"/>
</dbReference>